<accession>W6N4L8</accession>
<feature type="transmembrane region" description="Helical" evidence="1">
    <location>
        <begin position="354"/>
        <end position="378"/>
    </location>
</feature>
<dbReference type="PANTHER" id="PTHR41983:SF2">
    <property type="entry name" value="SHORT-CHAIN FATTY ACID TRANSPORTER-RELATED"/>
    <property type="match status" value="1"/>
</dbReference>
<gene>
    <name evidence="2" type="ORF">CTDIVETGP_1015</name>
</gene>
<comment type="caution">
    <text evidence="2">The sequence shown here is derived from an EMBL/GenBank/DDBJ whole genome shotgun (WGS) entry which is preliminary data.</text>
</comment>
<dbReference type="RefSeq" id="WP_017751801.1">
    <property type="nucleotide sequence ID" value="NZ_CBXI010000014.1"/>
</dbReference>
<keyword evidence="1" id="KW-1133">Transmembrane helix</keyword>
<dbReference type="OrthoDB" id="255482at2"/>
<feature type="transmembrane region" description="Helical" evidence="1">
    <location>
        <begin position="50"/>
        <end position="69"/>
    </location>
</feature>
<evidence type="ECO:0000256" key="1">
    <source>
        <dbReference type="SAM" id="Phobius"/>
    </source>
</evidence>
<dbReference type="EMBL" id="CBXI010000014">
    <property type="protein sequence ID" value="CDL90945.1"/>
    <property type="molecule type" value="Genomic_DNA"/>
</dbReference>
<feature type="transmembrane region" description="Helical" evidence="1">
    <location>
        <begin position="313"/>
        <end position="334"/>
    </location>
</feature>
<dbReference type="GO" id="GO:0005886">
    <property type="term" value="C:plasma membrane"/>
    <property type="evidence" value="ECO:0007669"/>
    <property type="project" value="TreeGrafter"/>
</dbReference>
<proteinExistence type="predicted"/>
<name>W6N4L8_CLOTY</name>
<dbReference type="Pfam" id="PF02667">
    <property type="entry name" value="SCFA_trans"/>
    <property type="match status" value="1"/>
</dbReference>
<dbReference type="Proteomes" id="UP000019482">
    <property type="component" value="Unassembled WGS sequence"/>
</dbReference>
<dbReference type="InterPro" id="IPR006160">
    <property type="entry name" value="SCFA_transpt_AtoE"/>
</dbReference>
<organism evidence="2 3">
    <name type="scientific">Clostridium tyrobutyricum DIVETGP</name>
    <dbReference type="NCBI Taxonomy" id="1408889"/>
    <lineage>
        <taxon>Bacteria</taxon>
        <taxon>Bacillati</taxon>
        <taxon>Bacillota</taxon>
        <taxon>Clostridia</taxon>
        <taxon>Eubacteriales</taxon>
        <taxon>Clostridiaceae</taxon>
        <taxon>Clostridium</taxon>
    </lineage>
</organism>
<protein>
    <submittedName>
        <fullName evidence="2">Short chain fatty acids transporter</fullName>
    </submittedName>
</protein>
<evidence type="ECO:0000313" key="2">
    <source>
        <dbReference type="EMBL" id="CDL90945.1"/>
    </source>
</evidence>
<keyword evidence="3" id="KW-1185">Reference proteome</keyword>
<feature type="transmembrane region" description="Helical" evidence="1">
    <location>
        <begin position="191"/>
        <end position="210"/>
    </location>
</feature>
<keyword evidence="1" id="KW-0472">Membrane</keyword>
<reference evidence="2 3" key="1">
    <citation type="journal article" date="2015" name="Genome Announc.">
        <title>Draft Genome Sequence of Clostridium tyrobutyricum Strain DIVETGP, Isolated from Cow's Milk for Grana Padano Production.</title>
        <authorList>
            <person name="Soggiu A."/>
            <person name="Piras C."/>
            <person name="Gaiarsa S."/>
            <person name="Sassera D."/>
            <person name="Roncada P."/>
            <person name="Bendixen E."/>
            <person name="Brasca M."/>
            <person name="Bonizzi L."/>
        </authorList>
    </citation>
    <scope>NUCLEOTIDE SEQUENCE [LARGE SCALE GENOMIC DNA]</scope>
    <source>
        <strain evidence="2 3">DIVETGP</strain>
    </source>
</reference>
<sequence length="453" mass="48718">MFKKITNACVILVQKYLPDPFLFASILTVIVFIAGIIVTRQTPLDMLIHWNSGFWGLLSFSMQMALVVVTGHTLANTPVVNKGIKKIASIPKTPCQAIIITTVSAGIACWINWGFGLILGAILAKEIAKKVPKVDYRLLIASAYSGFVVWHGGLSGSIPLTIAAGGQDVKTVSAGIITSAIPTSQTLFSHYNLFIVIIILVTMPVVNWFMHPKGKDIFIIDPKRLEDEIPVKSLNKSKKEMTPAERLENSSVISVIIGCMGIIYTIYYFATKGFKLDLNVVNFTFLFLSILLHGTPRKFLNAAASGVKATTGIIIQFPFYAGIMGMMIGTNVMGISLGKTIASGLISIATPKTFSLFTVLSTAFCTIFIPSGGGEWALQAPIIMPAASHLGISSSIAAMAISWGDAWASMIQPFWALPALAIAGLGARDIMGFCIIDLFYTGIIILGTFLIIA</sequence>
<feature type="transmembrane region" description="Helical" evidence="1">
    <location>
        <begin position="20"/>
        <end position="38"/>
    </location>
</feature>
<feature type="transmembrane region" description="Helical" evidence="1">
    <location>
        <begin position="390"/>
        <end position="410"/>
    </location>
</feature>
<dbReference type="AlphaFoldDB" id="W6N4L8"/>
<evidence type="ECO:0000313" key="3">
    <source>
        <dbReference type="Proteomes" id="UP000019482"/>
    </source>
</evidence>
<feature type="transmembrane region" description="Helical" evidence="1">
    <location>
        <begin position="251"/>
        <end position="270"/>
    </location>
</feature>
<dbReference type="GeneID" id="29418592"/>
<keyword evidence="1" id="KW-0812">Transmembrane</keyword>
<feature type="transmembrane region" description="Helical" evidence="1">
    <location>
        <begin position="276"/>
        <end position="292"/>
    </location>
</feature>
<feature type="transmembrane region" description="Helical" evidence="1">
    <location>
        <begin position="98"/>
        <end position="124"/>
    </location>
</feature>
<feature type="transmembrane region" description="Helical" evidence="1">
    <location>
        <begin position="430"/>
        <end position="452"/>
    </location>
</feature>
<dbReference type="PANTHER" id="PTHR41983">
    <property type="entry name" value="SHORT-CHAIN FATTY ACID TRANSPORTER-RELATED"/>
    <property type="match status" value="1"/>
</dbReference>